<evidence type="ECO:0000313" key="13">
    <source>
        <dbReference type="Proteomes" id="UP000484255"/>
    </source>
</evidence>
<comment type="similarity">
    <text evidence="5 7">Belongs to the DEAD box helicase family.</text>
</comment>
<dbReference type="GO" id="GO:0005829">
    <property type="term" value="C:cytosol"/>
    <property type="evidence" value="ECO:0007669"/>
    <property type="project" value="TreeGrafter"/>
</dbReference>
<evidence type="ECO:0000256" key="1">
    <source>
        <dbReference type="ARBA" id="ARBA00022741"/>
    </source>
</evidence>
<comment type="caution">
    <text evidence="12">The sequence shown here is derived from an EMBL/GenBank/DDBJ whole genome shotgun (WGS) entry which is preliminary data.</text>
</comment>
<dbReference type="GO" id="GO:0005524">
    <property type="term" value="F:ATP binding"/>
    <property type="evidence" value="ECO:0007669"/>
    <property type="project" value="UniProtKB-KW"/>
</dbReference>
<feature type="region of interest" description="Disordered" evidence="8">
    <location>
        <begin position="401"/>
        <end position="478"/>
    </location>
</feature>
<feature type="domain" description="DEAD-box RNA helicase Q" evidence="11">
    <location>
        <begin position="15"/>
        <end position="43"/>
    </location>
</feature>
<evidence type="ECO:0000259" key="9">
    <source>
        <dbReference type="PROSITE" id="PS51192"/>
    </source>
</evidence>
<gene>
    <name evidence="12" type="ORF">G3A44_18035</name>
</gene>
<feature type="domain" description="Helicase ATP-binding" evidence="9">
    <location>
        <begin position="46"/>
        <end position="230"/>
    </location>
</feature>
<dbReference type="PROSITE" id="PS00039">
    <property type="entry name" value="DEAD_ATP_HELICASE"/>
    <property type="match status" value="1"/>
</dbReference>
<dbReference type="PROSITE" id="PS51194">
    <property type="entry name" value="HELICASE_CTER"/>
    <property type="match status" value="1"/>
</dbReference>
<feature type="domain" description="Helicase C-terminal" evidence="10">
    <location>
        <begin position="255"/>
        <end position="409"/>
    </location>
</feature>
<proteinExistence type="inferred from homology"/>
<dbReference type="InterPro" id="IPR050079">
    <property type="entry name" value="DEAD_box_RNA_helicase"/>
</dbReference>
<evidence type="ECO:0000259" key="11">
    <source>
        <dbReference type="PROSITE" id="PS51195"/>
    </source>
</evidence>
<dbReference type="InterPro" id="IPR014001">
    <property type="entry name" value="Helicase_ATP-bd"/>
</dbReference>
<evidence type="ECO:0000256" key="5">
    <source>
        <dbReference type="ARBA" id="ARBA00038437"/>
    </source>
</evidence>
<dbReference type="PROSITE" id="PS51195">
    <property type="entry name" value="Q_MOTIF"/>
    <property type="match status" value="1"/>
</dbReference>
<dbReference type="Proteomes" id="UP000484255">
    <property type="component" value="Unassembled WGS sequence"/>
</dbReference>
<organism evidence="12 13">
    <name type="scientific">Ideonella livida</name>
    <dbReference type="NCBI Taxonomy" id="2707176"/>
    <lineage>
        <taxon>Bacteria</taxon>
        <taxon>Pseudomonadati</taxon>
        <taxon>Pseudomonadota</taxon>
        <taxon>Betaproteobacteria</taxon>
        <taxon>Burkholderiales</taxon>
        <taxon>Sphaerotilaceae</taxon>
        <taxon>Ideonella</taxon>
    </lineage>
</organism>
<evidence type="ECO:0000313" key="12">
    <source>
        <dbReference type="EMBL" id="NDY93096.1"/>
    </source>
</evidence>
<reference evidence="12 13" key="1">
    <citation type="submission" date="2020-02" db="EMBL/GenBank/DDBJ databases">
        <title>Ideonella bacterium strain TBM-1.</title>
        <authorList>
            <person name="Chen W.-M."/>
        </authorList>
    </citation>
    <scope>NUCLEOTIDE SEQUENCE [LARGE SCALE GENOMIC DNA]</scope>
    <source>
        <strain evidence="12 13">TBM-1</strain>
    </source>
</reference>
<dbReference type="AlphaFoldDB" id="A0A7C9PIY5"/>
<dbReference type="GO" id="GO:0016787">
    <property type="term" value="F:hydrolase activity"/>
    <property type="evidence" value="ECO:0007669"/>
    <property type="project" value="UniProtKB-KW"/>
</dbReference>
<dbReference type="InterPro" id="IPR000629">
    <property type="entry name" value="RNA-helicase_DEAD-box_CS"/>
</dbReference>
<dbReference type="SUPFAM" id="SSF52540">
    <property type="entry name" value="P-loop containing nucleoside triphosphate hydrolases"/>
    <property type="match status" value="1"/>
</dbReference>
<keyword evidence="4 7" id="KW-0067">ATP-binding</keyword>
<dbReference type="GO" id="GO:0003724">
    <property type="term" value="F:RNA helicase activity"/>
    <property type="evidence" value="ECO:0007669"/>
    <property type="project" value="InterPro"/>
</dbReference>
<dbReference type="GO" id="GO:0003676">
    <property type="term" value="F:nucleic acid binding"/>
    <property type="evidence" value="ECO:0007669"/>
    <property type="project" value="InterPro"/>
</dbReference>
<dbReference type="SMART" id="SM00490">
    <property type="entry name" value="HELICc"/>
    <property type="match status" value="1"/>
</dbReference>
<evidence type="ECO:0000256" key="8">
    <source>
        <dbReference type="SAM" id="MobiDB-lite"/>
    </source>
</evidence>
<dbReference type="CDD" id="cd00268">
    <property type="entry name" value="DEADc"/>
    <property type="match status" value="1"/>
</dbReference>
<dbReference type="RefSeq" id="WP_163459145.1">
    <property type="nucleotide sequence ID" value="NZ_JAAGOH010000027.1"/>
</dbReference>
<feature type="compositionally biased region" description="Low complexity" evidence="8">
    <location>
        <begin position="446"/>
        <end position="471"/>
    </location>
</feature>
<name>A0A7C9PIY5_9BURK</name>
<dbReference type="InterPro" id="IPR027417">
    <property type="entry name" value="P-loop_NTPase"/>
</dbReference>
<feature type="short sequence motif" description="Q motif" evidence="6">
    <location>
        <begin position="15"/>
        <end position="43"/>
    </location>
</feature>
<dbReference type="Pfam" id="PF00271">
    <property type="entry name" value="Helicase_C"/>
    <property type="match status" value="1"/>
</dbReference>
<keyword evidence="2 7" id="KW-0378">Hydrolase</keyword>
<protein>
    <submittedName>
        <fullName evidence="12">DEAD/DEAH box helicase</fullName>
    </submittedName>
</protein>
<evidence type="ECO:0000256" key="6">
    <source>
        <dbReference type="PROSITE-ProRule" id="PRU00552"/>
    </source>
</evidence>
<dbReference type="Gene3D" id="3.40.50.300">
    <property type="entry name" value="P-loop containing nucleotide triphosphate hydrolases"/>
    <property type="match status" value="2"/>
</dbReference>
<accession>A0A7C9PIY5</accession>
<keyword evidence="1 7" id="KW-0547">Nucleotide-binding</keyword>
<dbReference type="EMBL" id="JAAGOH010000027">
    <property type="protein sequence ID" value="NDY93096.1"/>
    <property type="molecule type" value="Genomic_DNA"/>
</dbReference>
<dbReference type="SMART" id="SM00487">
    <property type="entry name" value="DEXDc"/>
    <property type="match status" value="1"/>
</dbReference>
<evidence type="ECO:0000256" key="2">
    <source>
        <dbReference type="ARBA" id="ARBA00022801"/>
    </source>
</evidence>
<feature type="compositionally biased region" description="Basic residues" evidence="8">
    <location>
        <begin position="433"/>
        <end position="442"/>
    </location>
</feature>
<dbReference type="CDD" id="cd18787">
    <property type="entry name" value="SF2_C_DEAD"/>
    <property type="match status" value="1"/>
</dbReference>
<dbReference type="InterPro" id="IPR001650">
    <property type="entry name" value="Helicase_C-like"/>
</dbReference>
<dbReference type="PANTHER" id="PTHR47959">
    <property type="entry name" value="ATP-DEPENDENT RNA HELICASE RHLE-RELATED"/>
    <property type="match status" value="1"/>
</dbReference>
<dbReference type="PANTHER" id="PTHR47959:SF13">
    <property type="entry name" value="ATP-DEPENDENT RNA HELICASE RHLE"/>
    <property type="match status" value="1"/>
</dbReference>
<dbReference type="InterPro" id="IPR011545">
    <property type="entry name" value="DEAD/DEAH_box_helicase_dom"/>
</dbReference>
<dbReference type="InterPro" id="IPR014014">
    <property type="entry name" value="RNA_helicase_DEAD_Q_motif"/>
</dbReference>
<evidence type="ECO:0000256" key="7">
    <source>
        <dbReference type="RuleBase" id="RU000492"/>
    </source>
</evidence>
<dbReference type="InterPro" id="IPR044742">
    <property type="entry name" value="DEAD/DEAH_RhlB"/>
</dbReference>
<evidence type="ECO:0000256" key="4">
    <source>
        <dbReference type="ARBA" id="ARBA00022840"/>
    </source>
</evidence>
<keyword evidence="3 7" id="KW-0347">Helicase</keyword>
<dbReference type="PROSITE" id="PS51192">
    <property type="entry name" value="HELICASE_ATP_BIND_1"/>
    <property type="match status" value="1"/>
</dbReference>
<evidence type="ECO:0000259" key="10">
    <source>
        <dbReference type="PROSITE" id="PS51194"/>
    </source>
</evidence>
<evidence type="ECO:0000256" key="3">
    <source>
        <dbReference type="ARBA" id="ARBA00022806"/>
    </source>
</evidence>
<sequence length="478" mass="50037">MPEPTAATAAPAAAPTFDSLGLRPALVQAARALNLNHPTPAQQAVIPALLAGQDVLLQAPTGAGKTAAYALPLLQHWLQGRPRTPRPVRALVVVPTRELVGQVASLLRELSHGLPGLLKVAVGFGGVSINPQLMALRGGADIVVATPGRLLDLVRHNALHLDEVDLLVLDEADRLLDADFAEELQAVLALLPRGPATPGSRGRQTLLCSATWPADVQALAQAQLQTPLNVRLSPAQSRPDIRQRALTVDTARRTALLRHLLAEQAAPAEGAPGDGRALVFVASQHGAEHVATKLRQHGLKAEALHGGLSQGSRHDTLDALRQGRLQVVVATDLAARGLHIDALPLVVNYDLPRSAQDHQHRIGRTGRAGARGEAVSLVPPESEAHFRLIEKRQGLRLPREVVPGFEPTPAARDEDGAPLAPAGTGLDPNGGVKGRRPSKKDKLRQAAAAAAASAPVTATTTTGPGASAAKSARPRSRP</sequence>
<dbReference type="Pfam" id="PF00270">
    <property type="entry name" value="DEAD"/>
    <property type="match status" value="1"/>
</dbReference>
<keyword evidence="13" id="KW-1185">Reference proteome</keyword>